<feature type="compositionally biased region" description="Basic and acidic residues" evidence="1">
    <location>
        <begin position="135"/>
        <end position="169"/>
    </location>
</feature>
<feature type="compositionally biased region" description="Polar residues" evidence="1">
    <location>
        <begin position="321"/>
        <end position="335"/>
    </location>
</feature>
<feature type="compositionally biased region" description="Polar residues" evidence="1">
    <location>
        <begin position="256"/>
        <end position="266"/>
    </location>
</feature>
<dbReference type="AlphaFoldDB" id="A0A8E2JIK4"/>
<dbReference type="Proteomes" id="UP000250266">
    <property type="component" value="Unassembled WGS sequence"/>
</dbReference>
<dbReference type="PANTHER" id="PTHR40132:SF1">
    <property type="entry name" value="PRE-MRNA-SPLICING FACTOR 38B"/>
    <property type="match status" value="1"/>
</dbReference>
<reference evidence="2 3" key="1">
    <citation type="journal article" date="2016" name="Nat. Commun.">
        <title>Ectomycorrhizal ecology is imprinted in the genome of the dominant symbiotic fungus Cenococcum geophilum.</title>
        <authorList>
            <consortium name="DOE Joint Genome Institute"/>
            <person name="Peter M."/>
            <person name="Kohler A."/>
            <person name="Ohm R.A."/>
            <person name="Kuo A."/>
            <person name="Krutzmann J."/>
            <person name="Morin E."/>
            <person name="Arend M."/>
            <person name="Barry K.W."/>
            <person name="Binder M."/>
            <person name="Choi C."/>
            <person name="Clum A."/>
            <person name="Copeland A."/>
            <person name="Grisel N."/>
            <person name="Haridas S."/>
            <person name="Kipfer T."/>
            <person name="LaButti K."/>
            <person name="Lindquist E."/>
            <person name="Lipzen A."/>
            <person name="Maire R."/>
            <person name="Meier B."/>
            <person name="Mihaltcheva S."/>
            <person name="Molinier V."/>
            <person name="Murat C."/>
            <person name="Poggeler S."/>
            <person name="Quandt C.A."/>
            <person name="Sperisen C."/>
            <person name="Tritt A."/>
            <person name="Tisserant E."/>
            <person name="Crous P.W."/>
            <person name="Henrissat B."/>
            <person name="Nehls U."/>
            <person name="Egli S."/>
            <person name="Spatafora J.W."/>
            <person name="Grigoriev I.V."/>
            <person name="Martin F.M."/>
        </authorList>
    </citation>
    <scope>NUCLEOTIDE SEQUENCE [LARGE SCALE GENOMIC DNA]</scope>
    <source>
        <strain evidence="2 3">CBS 459.81</strain>
    </source>
</reference>
<evidence type="ECO:0008006" key="4">
    <source>
        <dbReference type="Google" id="ProtNLM"/>
    </source>
</evidence>
<feature type="compositionally biased region" description="Basic residues" evidence="1">
    <location>
        <begin position="221"/>
        <end position="233"/>
    </location>
</feature>
<accession>A0A8E2JIK4</accession>
<feature type="compositionally biased region" description="Basic and acidic residues" evidence="1">
    <location>
        <begin position="205"/>
        <end position="220"/>
    </location>
</feature>
<evidence type="ECO:0000313" key="2">
    <source>
        <dbReference type="EMBL" id="OCK83778.1"/>
    </source>
</evidence>
<evidence type="ECO:0000256" key="1">
    <source>
        <dbReference type="SAM" id="MobiDB-lite"/>
    </source>
</evidence>
<feature type="region of interest" description="Disordered" evidence="1">
    <location>
        <begin position="80"/>
        <end position="335"/>
    </location>
</feature>
<proteinExistence type="predicted"/>
<name>A0A8E2JIK4_9PEZI</name>
<dbReference type="OrthoDB" id="2431475at2759"/>
<keyword evidence="3" id="KW-1185">Reference proteome</keyword>
<sequence>MPAEDLDDDYVAGLLKEEAKAMSQRYKMVGLEAFMPKRNNAKAPKPNTRFLRNILRETDNHNAALLAKEAEEARARLRALKESEGRLTPYQSDGRGSSWSYRQESRQESRLSKRRRLDDSEDDERVEDRKRRHGESRQSRSRREESRDRTRRRDDSRDRTRRRDDSRDRERRKKRRKKDDYSDGEDGHRSRHSHHHHRSRRHRYRSESVDRNARRRDSSRRARIRSSHSRSSSRSRSPREPRTHHKSRRKKDDSTSPKPIQVTTPPSDSPLRKASKIYTTKAKRRRSPSRGSSSDPLEAIIGPAPPLPEPKVQPRGRGAFTASSAMDSHFSSTYDPATDVKYDSDLEDDWDQALEALRDRQRWKQQGADRLRAAGFTDEEVKKWEKGGEKTEQDVKWAKKGEGREWDRGKVVDDDGLVDVKAEWGRLKGT</sequence>
<feature type="compositionally biased region" description="Polar residues" evidence="1">
    <location>
        <begin position="89"/>
        <end position="102"/>
    </location>
</feature>
<dbReference type="PANTHER" id="PTHR40132">
    <property type="entry name" value="PRE-MRNA-SPLICING FACTOR 38B"/>
    <property type="match status" value="1"/>
</dbReference>
<dbReference type="EMBL" id="KV744852">
    <property type="protein sequence ID" value="OCK83778.1"/>
    <property type="molecule type" value="Genomic_DNA"/>
</dbReference>
<protein>
    <recommendedName>
        <fullName evidence="4">Pre-mRNA-splicing factor 38B</fullName>
    </recommendedName>
</protein>
<feature type="compositionally biased region" description="Basic and acidic residues" evidence="1">
    <location>
        <begin position="178"/>
        <end position="188"/>
    </location>
</feature>
<gene>
    <name evidence="2" type="ORF">K432DRAFT_379166</name>
</gene>
<feature type="compositionally biased region" description="Basic residues" evidence="1">
    <location>
        <begin position="189"/>
        <end position="204"/>
    </location>
</feature>
<organism evidence="2 3">
    <name type="scientific">Lepidopterella palustris CBS 459.81</name>
    <dbReference type="NCBI Taxonomy" id="1314670"/>
    <lineage>
        <taxon>Eukaryota</taxon>
        <taxon>Fungi</taxon>
        <taxon>Dikarya</taxon>
        <taxon>Ascomycota</taxon>
        <taxon>Pezizomycotina</taxon>
        <taxon>Dothideomycetes</taxon>
        <taxon>Pleosporomycetidae</taxon>
        <taxon>Mytilinidiales</taxon>
        <taxon>Argynnaceae</taxon>
        <taxon>Lepidopterella</taxon>
    </lineage>
</organism>
<evidence type="ECO:0000313" key="3">
    <source>
        <dbReference type="Proteomes" id="UP000250266"/>
    </source>
</evidence>